<evidence type="ECO:0000313" key="9">
    <source>
        <dbReference type="Proteomes" id="UP001231941"/>
    </source>
</evidence>
<feature type="transmembrane region" description="Helical" evidence="5">
    <location>
        <begin position="117"/>
        <end position="133"/>
    </location>
</feature>
<dbReference type="Pfam" id="PF00361">
    <property type="entry name" value="Proton_antipo_M"/>
    <property type="match status" value="1"/>
</dbReference>
<dbReference type="EC" id="7.1.1.-" evidence="5"/>
<evidence type="ECO:0000313" key="8">
    <source>
        <dbReference type="EMBL" id="MDP5276840.1"/>
    </source>
</evidence>
<comment type="similarity">
    <text evidence="5">Belongs to the complex I subunit 2 family.</text>
</comment>
<keyword evidence="5" id="KW-0813">Transport</keyword>
<evidence type="ECO:0000256" key="3">
    <source>
        <dbReference type="ARBA" id="ARBA00022989"/>
    </source>
</evidence>
<dbReference type="InterPro" id="IPR010096">
    <property type="entry name" value="NADH-Q_OxRdtase_suN/2"/>
</dbReference>
<comment type="function">
    <text evidence="5">NDH-1 shuttles electrons from NADH, via FMN and iron-sulfur (Fe-S) centers, to quinones in the respiratory chain. The immediate electron acceptor for the enzyme in this species is believed to be a menaquinone. Couples the redox reaction to proton translocation (for every two electrons transferred, four hydrogen ions are translocated across the cytoplasmic membrane), and thus conserves the redox energy in a proton gradient.</text>
</comment>
<keyword evidence="5" id="KW-0874">Quinone</keyword>
<dbReference type="HAMAP" id="MF_00445">
    <property type="entry name" value="NDH1_NuoN_1"/>
    <property type="match status" value="1"/>
</dbReference>
<feature type="transmembrane region" description="Helical" evidence="5">
    <location>
        <begin position="170"/>
        <end position="193"/>
    </location>
</feature>
<comment type="catalytic activity">
    <reaction evidence="5">
        <text>a quinone + NADH + 5 H(+)(in) = a quinol + NAD(+) + 4 H(+)(out)</text>
        <dbReference type="Rhea" id="RHEA:57888"/>
        <dbReference type="ChEBI" id="CHEBI:15378"/>
        <dbReference type="ChEBI" id="CHEBI:24646"/>
        <dbReference type="ChEBI" id="CHEBI:57540"/>
        <dbReference type="ChEBI" id="CHEBI:57945"/>
        <dbReference type="ChEBI" id="CHEBI:132124"/>
    </reaction>
</comment>
<feature type="transmembrane region" description="Helical" evidence="5">
    <location>
        <begin position="252"/>
        <end position="275"/>
    </location>
</feature>
<dbReference type="Proteomes" id="UP001231941">
    <property type="component" value="Unassembled WGS sequence"/>
</dbReference>
<feature type="transmembrane region" description="Helical" evidence="5">
    <location>
        <begin position="430"/>
        <end position="449"/>
    </location>
</feature>
<keyword evidence="5" id="KW-0520">NAD</keyword>
<keyword evidence="9" id="KW-1185">Reference proteome</keyword>
<dbReference type="PANTHER" id="PTHR22773">
    <property type="entry name" value="NADH DEHYDROGENASE"/>
    <property type="match status" value="1"/>
</dbReference>
<feature type="transmembrane region" description="Helical" evidence="5">
    <location>
        <begin position="319"/>
        <end position="340"/>
    </location>
</feature>
<feature type="transmembrane region" description="Helical" evidence="5">
    <location>
        <begin position="394"/>
        <end position="424"/>
    </location>
</feature>
<dbReference type="InterPro" id="IPR001750">
    <property type="entry name" value="ND/Mrp_TM"/>
</dbReference>
<feature type="domain" description="NADH:quinone oxidoreductase/Mrp antiporter transmembrane" evidence="7">
    <location>
        <begin position="135"/>
        <end position="444"/>
    </location>
</feature>
<keyword evidence="4 5" id="KW-0472">Membrane</keyword>
<keyword evidence="3 5" id="KW-1133">Transmembrane helix</keyword>
<feature type="transmembrane region" description="Helical" evidence="5">
    <location>
        <begin position="213"/>
        <end position="240"/>
    </location>
</feature>
<comment type="subunit">
    <text evidence="5">NDH-1 is composed of 14 different subunits. Subunits NuoA, H, J, K, L, M, N constitute the membrane sector of the complex.</text>
</comment>
<feature type="transmembrane region" description="Helical" evidence="5">
    <location>
        <begin position="84"/>
        <end position="105"/>
    </location>
</feature>
<dbReference type="EMBL" id="JAVAMP010000019">
    <property type="protein sequence ID" value="MDP5276840.1"/>
    <property type="molecule type" value="Genomic_DNA"/>
</dbReference>
<dbReference type="RefSeq" id="WP_305994148.1">
    <property type="nucleotide sequence ID" value="NZ_JAVAMP010000019.1"/>
</dbReference>
<name>A0ABT9J744_9BACL</name>
<keyword evidence="2 5" id="KW-0812">Transmembrane</keyword>
<feature type="transmembrane region" description="Helical" evidence="5">
    <location>
        <begin position="15"/>
        <end position="32"/>
    </location>
</feature>
<keyword evidence="5" id="KW-1003">Cell membrane</keyword>
<evidence type="ECO:0000259" key="7">
    <source>
        <dbReference type="Pfam" id="PF00361"/>
    </source>
</evidence>
<sequence length="512" mass="56562">MRLQLSDLIYLSPELTLVIAAVVISVLDLVLPNKINRTILGWLSILSLMISAGFVLYYMRLLNLSEDPLLPVELLNLSYRVDDFANLFKLIFLVGTIFVLFMSIGSIKKEEIQHRGEYYYLFLPATLGAMIMASSGDLITLYVGLELLSITSYILVGIKKSSVKSNEASFKYVVIGGIASAFILYGMSFLYGMTGSTNLTEINQALQLSDGSFALLIYVSFFLIIAGLGTKIAAAPFHAWAADVYQGAATPVTAYLATVSKAAGFAMIFRLVYLVYLGVGGQQQDPIFLDFFMIILIIAASAMIIGNTLALKQRNMKRLLAYSGVANAGYLLVPIGIGLHSPVPHSSNFSEMYFYLIAYLFMNLGAFAVLMAIERTTGNSELKGFAGLYYRAPFTAFAFVIILLSLAGLPVTGGFIGKVFILLGALQVKVYWIAIIMILTSVISFYYYFSVIRQMFMRTNFEASTDKLNLTTPISITIWISTAITVLLGFFPNYVISYVHEIFNLFTDFLML</sequence>
<feature type="transmembrane region" description="Helical" evidence="5">
    <location>
        <begin position="39"/>
        <end position="59"/>
    </location>
</feature>
<evidence type="ECO:0000256" key="5">
    <source>
        <dbReference type="HAMAP-Rule" id="MF_00445"/>
    </source>
</evidence>
<dbReference type="NCBIfam" id="TIGR01770">
    <property type="entry name" value="NDH_I_N"/>
    <property type="match status" value="1"/>
</dbReference>
<reference evidence="8 9" key="1">
    <citation type="submission" date="2023-08" db="EMBL/GenBank/DDBJ databases">
        <authorList>
            <person name="Park J.-S."/>
        </authorList>
    </citation>
    <scope>NUCLEOTIDE SEQUENCE [LARGE SCALE GENOMIC DNA]</scope>
    <source>
        <strain evidence="8 9">2205SS18-9</strain>
    </source>
</reference>
<comment type="subcellular location">
    <subcellularLocation>
        <location evidence="1 5">Cell membrane</location>
        <topology evidence="1 5">Multi-pass membrane protein</topology>
    </subcellularLocation>
    <subcellularLocation>
        <location evidence="6">Membrane</location>
        <topology evidence="6">Multi-pass membrane protein</topology>
    </subcellularLocation>
</comment>
<feature type="transmembrane region" description="Helical" evidence="5">
    <location>
        <begin position="352"/>
        <end position="373"/>
    </location>
</feature>
<organism evidence="8 9">
    <name type="scientific">Chengkuizengella axinellae</name>
    <dbReference type="NCBI Taxonomy" id="3064388"/>
    <lineage>
        <taxon>Bacteria</taxon>
        <taxon>Bacillati</taxon>
        <taxon>Bacillota</taxon>
        <taxon>Bacilli</taxon>
        <taxon>Bacillales</taxon>
        <taxon>Paenibacillaceae</taxon>
        <taxon>Chengkuizengella</taxon>
    </lineage>
</organism>
<proteinExistence type="inferred from homology"/>
<evidence type="ECO:0000256" key="4">
    <source>
        <dbReference type="ARBA" id="ARBA00023136"/>
    </source>
</evidence>
<evidence type="ECO:0000256" key="2">
    <source>
        <dbReference type="ARBA" id="ARBA00022692"/>
    </source>
</evidence>
<feature type="transmembrane region" description="Helical" evidence="5">
    <location>
        <begin position="139"/>
        <end position="158"/>
    </location>
</feature>
<accession>A0ABT9J744</accession>
<feature type="transmembrane region" description="Helical" evidence="5">
    <location>
        <begin position="470"/>
        <end position="491"/>
    </location>
</feature>
<protein>
    <recommendedName>
        <fullName evidence="5">NADH-quinone oxidoreductase subunit N</fullName>
        <ecNumber evidence="5">7.1.1.-</ecNumber>
    </recommendedName>
    <alternativeName>
        <fullName evidence="5">NADH dehydrogenase I subunit N</fullName>
    </alternativeName>
    <alternativeName>
        <fullName evidence="5">NDH-1 subunit N</fullName>
    </alternativeName>
</protein>
<comment type="caution">
    <text evidence="8">The sequence shown here is derived from an EMBL/GenBank/DDBJ whole genome shotgun (WGS) entry which is preliminary data.</text>
</comment>
<evidence type="ECO:0000256" key="6">
    <source>
        <dbReference type="RuleBase" id="RU000320"/>
    </source>
</evidence>
<gene>
    <name evidence="5" type="primary">nuoN</name>
    <name evidence="8" type="ORF">Q5Y73_22355</name>
</gene>
<evidence type="ECO:0000256" key="1">
    <source>
        <dbReference type="ARBA" id="ARBA00004651"/>
    </source>
</evidence>
<feature type="transmembrane region" description="Helical" evidence="5">
    <location>
        <begin position="287"/>
        <end position="307"/>
    </location>
</feature>
<keyword evidence="5" id="KW-1278">Translocase</keyword>